<comment type="caution">
    <text evidence="8">The sequence shown here is derived from an EMBL/GenBank/DDBJ whole genome shotgun (WGS) entry which is preliminary data.</text>
</comment>
<dbReference type="EC" id="2.7.13.3" evidence="2"/>
<dbReference type="InterPro" id="IPR052162">
    <property type="entry name" value="Sensor_kinase/Photoreceptor"/>
</dbReference>
<gene>
    <name evidence="8" type="ORF">JK635_00015</name>
</gene>
<dbReference type="EMBL" id="JAESWB010000004">
    <property type="protein sequence ID" value="MBL4950628.1"/>
    <property type="molecule type" value="Genomic_DNA"/>
</dbReference>
<dbReference type="InterPro" id="IPR013655">
    <property type="entry name" value="PAS_fold_3"/>
</dbReference>
<feature type="non-terminal residue" evidence="8">
    <location>
        <position position="168"/>
    </location>
</feature>
<keyword evidence="9" id="KW-1185">Reference proteome</keyword>
<dbReference type="SUPFAM" id="SSF55785">
    <property type="entry name" value="PYP-like sensor domain (PAS domain)"/>
    <property type="match status" value="2"/>
</dbReference>
<dbReference type="Pfam" id="PF08448">
    <property type="entry name" value="PAS_4"/>
    <property type="match status" value="1"/>
</dbReference>
<evidence type="ECO:0000256" key="1">
    <source>
        <dbReference type="ARBA" id="ARBA00000085"/>
    </source>
</evidence>
<evidence type="ECO:0000313" key="9">
    <source>
        <dbReference type="Proteomes" id="UP000623967"/>
    </source>
</evidence>
<accession>A0ABS1THI5</accession>
<evidence type="ECO:0000259" key="6">
    <source>
        <dbReference type="PROSITE" id="PS50112"/>
    </source>
</evidence>
<evidence type="ECO:0000259" key="7">
    <source>
        <dbReference type="PROSITE" id="PS50113"/>
    </source>
</evidence>
<dbReference type="InterPro" id="IPR000700">
    <property type="entry name" value="PAS-assoc_C"/>
</dbReference>
<protein>
    <recommendedName>
        <fullName evidence="2">histidine kinase</fullName>
        <ecNumber evidence="2">2.7.13.3</ecNumber>
    </recommendedName>
</protein>
<dbReference type="PANTHER" id="PTHR43304:SF1">
    <property type="entry name" value="PAC DOMAIN-CONTAINING PROTEIN"/>
    <property type="match status" value="1"/>
</dbReference>
<dbReference type="InterPro" id="IPR013656">
    <property type="entry name" value="PAS_4"/>
</dbReference>
<dbReference type="Gene3D" id="3.30.450.20">
    <property type="entry name" value="PAS domain"/>
    <property type="match status" value="2"/>
</dbReference>
<evidence type="ECO:0000256" key="5">
    <source>
        <dbReference type="ARBA" id="ARBA00022777"/>
    </source>
</evidence>
<dbReference type="Pfam" id="PF08447">
    <property type="entry name" value="PAS_3"/>
    <property type="match status" value="1"/>
</dbReference>
<feature type="non-terminal residue" evidence="8">
    <location>
        <position position="1"/>
    </location>
</feature>
<proteinExistence type="predicted"/>
<dbReference type="InterPro" id="IPR001610">
    <property type="entry name" value="PAC"/>
</dbReference>
<feature type="domain" description="PAC" evidence="7">
    <location>
        <begin position="9"/>
        <end position="61"/>
    </location>
</feature>
<dbReference type="InterPro" id="IPR035965">
    <property type="entry name" value="PAS-like_dom_sf"/>
</dbReference>
<dbReference type="PROSITE" id="PS50112">
    <property type="entry name" value="PAS"/>
    <property type="match status" value="1"/>
</dbReference>
<name>A0ABS1THI5_9BACI</name>
<evidence type="ECO:0000256" key="2">
    <source>
        <dbReference type="ARBA" id="ARBA00012438"/>
    </source>
</evidence>
<evidence type="ECO:0000313" key="8">
    <source>
        <dbReference type="EMBL" id="MBL4950628.1"/>
    </source>
</evidence>
<dbReference type="CDD" id="cd00130">
    <property type="entry name" value="PAS"/>
    <property type="match status" value="2"/>
</dbReference>
<dbReference type="PROSITE" id="PS50113">
    <property type="entry name" value="PAC"/>
    <property type="match status" value="1"/>
</dbReference>
<dbReference type="NCBIfam" id="TIGR00229">
    <property type="entry name" value="sensory_box"/>
    <property type="match status" value="2"/>
</dbReference>
<evidence type="ECO:0000256" key="4">
    <source>
        <dbReference type="ARBA" id="ARBA00022679"/>
    </source>
</evidence>
<dbReference type="InterPro" id="IPR000014">
    <property type="entry name" value="PAS"/>
</dbReference>
<dbReference type="SMART" id="SM00086">
    <property type="entry name" value="PAC"/>
    <property type="match status" value="1"/>
</dbReference>
<organism evidence="8 9">
    <name type="scientific">Neobacillus paridis</name>
    <dbReference type="NCBI Taxonomy" id="2803862"/>
    <lineage>
        <taxon>Bacteria</taxon>
        <taxon>Bacillati</taxon>
        <taxon>Bacillota</taxon>
        <taxon>Bacilli</taxon>
        <taxon>Bacillales</taxon>
        <taxon>Bacillaceae</taxon>
        <taxon>Neobacillus</taxon>
    </lineage>
</organism>
<dbReference type="PANTHER" id="PTHR43304">
    <property type="entry name" value="PHYTOCHROME-LIKE PROTEIN CPH1"/>
    <property type="match status" value="1"/>
</dbReference>
<comment type="catalytic activity">
    <reaction evidence="1">
        <text>ATP + protein L-histidine = ADP + protein N-phospho-L-histidine.</text>
        <dbReference type="EC" id="2.7.13.3"/>
    </reaction>
</comment>
<sequence length="168" mass="19433">QAVAERRAYLAEHRLRRRDGQWRHYSVRAIPTMDARGDIIEWVGVHTDITELRRTEDALRQLNAGLEIGIRQSTLERDRLWGMSQDIMAIASLNGYFLNVNPAFTAILGWSLEEAVSMPFLEMTHPDHRADLVSKVELLARGEALVRYEVRDLHRDGGFRWLSWTIVP</sequence>
<dbReference type="Proteomes" id="UP000623967">
    <property type="component" value="Unassembled WGS sequence"/>
</dbReference>
<dbReference type="SMART" id="SM00091">
    <property type="entry name" value="PAS"/>
    <property type="match status" value="1"/>
</dbReference>
<evidence type="ECO:0000256" key="3">
    <source>
        <dbReference type="ARBA" id="ARBA00022553"/>
    </source>
</evidence>
<reference evidence="8 9" key="1">
    <citation type="submission" date="2021-01" db="EMBL/GenBank/DDBJ databases">
        <title>Genome public.</title>
        <authorList>
            <person name="Liu C."/>
            <person name="Sun Q."/>
        </authorList>
    </citation>
    <scope>NUCLEOTIDE SEQUENCE [LARGE SCALE GENOMIC DNA]</scope>
    <source>
        <strain evidence="8 9">YIM B02564</strain>
    </source>
</reference>
<keyword evidence="4" id="KW-0808">Transferase</keyword>
<keyword evidence="3" id="KW-0597">Phosphoprotein</keyword>
<feature type="domain" description="PAS" evidence="6">
    <location>
        <begin position="88"/>
        <end position="143"/>
    </location>
</feature>
<keyword evidence="5" id="KW-0418">Kinase</keyword>